<dbReference type="Proteomes" id="UP000010953">
    <property type="component" value="Unassembled WGS sequence"/>
</dbReference>
<reference evidence="3" key="1">
    <citation type="submission" date="2013-01" db="EMBL/GenBank/DDBJ databases">
        <title>Genome assembly of Mariniradius saccharolyticus AK6.</title>
        <authorList>
            <person name="Vaidya B."/>
            <person name="Khatri I."/>
            <person name="Tanuku N.R.S."/>
            <person name="Subramanian S."/>
            <person name="Pinnaka A."/>
        </authorList>
    </citation>
    <scope>NUCLEOTIDE SEQUENCE [LARGE SCALE GENOMIC DNA]</scope>
    <source>
        <strain evidence="3">AK6</strain>
    </source>
</reference>
<organism evidence="3 4">
    <name type="scientific">Mariniradius saccharolyticus AK6</name>
    <dbReference type="NCBI Taxonomy" id="1239962"/>
    <lineage>
        <taxon>Bacteria</taxon>
        <taxon>Pseudomonadati</taxon>
        <taxon>Bacteroidota</taxon>
        <taxon>Cytophagia</taxon>
        <taxon>Cytophagales</taxon>
        <taxon>Cyclobacteriaceae</taxon>
        <taxon>Mariniradius</taxon>
    </lineage>
</organism>
<dbReference type="STRING" id="1239962.C943_01311"/>
<protein>
    <submittedName>
        <fullName evidence="3">Uncharacterized protein</fullName>
    </submittedName>
</protein>
<sequence length="81" mass="9337">MQTGQLTLILGTVVTILLSVIAYFLKLLVQDIRDLKRDHMDLRELCIWLKAEQSNLRMYLEQGRRKASPPVPGNRFTAKPN</sequence>
<evidence type="ECO:0000256" key="1">
    <source>
        <dbReference type="SAM" id="MobiDB-lite"/>
    </source>
</evidence>
<dbReference type="InParanoid" id="M7XCI2"/>
<comment type="caution">
    <text evidence="3">The sequence shown here is derived from an EMBL/GenBank/DDBJ whole genome shotgun (WGS) entry which is preliminary data.</text>
</comment>
<feature type="transmembrane region" description="Helical" evidence="2">
    <location>
        <begin position="6"/>
        <end position="29"/>
    </location>
</feature>
<dbReference type="OrthoDB" id="826827at2"/>
<keyword evidence="2" id="KW-0472">Membrane</keyword>
<evidence type="ECO:0000313" key="4">
    <source>
        <dbReference type="Proteomes" id="UP000010953"/>
    </source>
</evidence>
<dbReference type="EMBL" id="AMZY02000013">
    <property type="protein sequence ID" value="EMS32584.1"/>
    <property type="molecule type" value="Genomic_DNA"/>
</dbReference>
<evidence type="ECO:0000256" key="2">
    <source>
        <dbReference type="SAM" id="Phobius"/>
    </source>
</evidence>
<proteinExistence type="predicted"/>
<dbReference type="AlphaFoldDB" id="M7XCI2"/>
<name>M7XCI2_9BACT</name>
<evidence type="ECO:0000313" key="3">
    <source>
        <dbReference type="EMBL" id="EMS32584.1"/>
    </source>
</evidence>
<feature type="region of interest" description="Disordered" evidence="1">
    <location>
        <begin position="62"/>
        <end position="81"/>
    </location>
</feature>
<keyword evidence="2" id="KW-1133">Transmembrane helix</keyword>
<accession>M7XCI2</accession>
<keyword evidence="2" id="KW-0812">Transmembrane</keyword>
<gene>
    <name evidence="3" type="ORF">C943_01311</name>
</gene>
<keyword evidence="4" id="KW-1185">Reference proteome</keyword>